<evidence type="ECO:0000256" key="5">
    <source>
        <dbReference type="ARBA" id="ARBA00023136"/>
    </source>
</evidence>
<feature type="transmembrane region" description="Helical" evidence="6">
    <location>
        <begin position="434"/>
        <end position="456"/>
    </location>
</feature>
<dbReference type="RefSeq" id="WP_283768734.1">
    <property type="nucleotide sequence ID" value="NZ_JAQOSO010000104.1"/>
</dbReference>
<accession>A0ABT7BD68</accession>
<keyword evidence="9" id="KW-1185">Reference proteome</keyword>
<name>A0ABT7BD68_9CYAN</name>
<evidence type="ECO:0000256" key="1">
    <source>
        <dbReference type="ARBA" id="ARBA00004141"/>
    </source>
</evidence>
<evidence type="ECO:0000256" key="2">
    <source>
        <dbReference type="ARBA" id="ARBA00022692"/>
    </source>
</evidence>
<dbReference type="EMBL" id="JAQOSO010000104">
    <property type="protein sequence ID" value="MDJ1176451.1"/>
    <property type="molecule type" value="Genomic_DNA"/>
</dbReference>
<organism evidence="8 9">
    <name type="scientific">Roseofilum capinflatum BLCC-M114</name>
    <dbReference type="NCBI Taxonomy" id="3022440"/>
    <lineage>
        <taxon>Bacteria</taxon>
        <taxon>Bacillati</taxon>
        <taxon>Cyanobacteriota</taxon>
        <taxon>Cyanophyceae</taxon>
        <taxon>Desertifilales</taxon>
        <taxon>Desertifilaceae</taxon>
        <taxon>Roseofilum</taxon>
        <taxon>Roseofilum capinflatum</taxon>
    </lineage>
</organism>
<keyword evidence="5 6" id="KW-0472">Membrane</keyword>
<evidence type="ECO:0000256" key="6">
    <source>
        <dbReference type="SAM" id="Phobius"/>
    </source>
</evidence>
<feature type="transmembrane region" description="Helical" evidence="6">
    <location>
        <begin position="12"/>
        <end position="37"/>
    </location>
</feature>
<feature type="domain" description="ResB-like" evidence="7">
    <location>
        <begin position="356"/>
        <end position="419"/>
    </location>
</feature>
<keyword evidence="3" id="KW-0201">Cytochrome c-type biogenesis</keyword>
<evidence type="ECO:0000313" key="8">
    <source>
        <dbReference type="EMBL" id="MDJ1176451.1"/>
    </source>
</evidence>
<evidence type="ECO:0000313" key="9">
    <source>
        <dbReference type="Proteomes" id="UP001235849"/>
    </source>
</evidence>
<protein>
    <submittedName>
        <fullName evidence="8">Cytochrome c biogenesis protein ResB</fullName>
    </submittedName>
</protein>
<comment type="subcellular location">
    <subcellularLocation>
        <location evidence="1">Membrane</location>
        <topology evidence="1">Multi-pass membrane protein</topology>
    </subcellularLocation>
</comment>
<feature type="transmembrane region" description="Helical" evidence="6">
    <location>
        <begin position="88"/>
        <end position="110"/>
    </location>
</feature>
<keyword evidence="2 6" id="KW-0812">Transmembrane</keyword>
<evidence type="ECO:0000256" key="3">
    <source>
        <dbReference type="ARBA" id="ARBA00022748"/>
    </source>
</evidence>
<evidence type="ECO:0000259" key="7">
    <source>
        <dbReference type="Pfam" id="PF05140"/>
    </source>
</evidence>
<feature type="transmembrane region" description="Helical" evidence="6">
    <location>
        <begin position="57"/>
        <end position="76"/>
    </location>
</feature>
<gene>
    <name evidence="8" type="ORF">PMG25_20405</name>
</gene>
<keyword evidence="4 6" id="KW-1133">Transmembrane helix</keyword>
<dbReference type="InterPro" id="IPR007816">
    <property type="entry name" value="ResB-like_domain"/>
</dbReference>
<evidence type="ECO:0000256" key="4">
    <source>
        <dbReference type="ARBA" id="ARBA00022989"/>
    </source>
</evidence>
<dbReference type="Pfam" id="PF05140">
    <property type="entry name" value="ResB"/>
    <property type="match status" value="1"/>
</dbReference>
<sequence>MIILETVKMNIPLIGFFGSIQFAVPLLGSIAAILIGATIYEAQVGSSVVQHLIYKSPWFGMLMFLLAVNLSISALTRYPWRGSRKVGFALTHIGLVLIIMGSAGVIHLSLEGMLPLREDQGANNQIRIEGDLLEVMTPEGETEQRDIFIRPNGSISPSSVLGLSLLGYAENTVKRVEFKEGGNRNNVALKFHLTSERMGQDLEQWLAFAPLSYRRVSLGPAELVLSAVESEEVAQGKLGELAEGSEGNYFQAIATSSGKLYYATHSSQGFQSGILEVNQPVKLGWADFELTLEEQLSPAQIDRQIVPVGDRTLPGTPAILVETETGTQQWLPWGEPTPISAPEGEILAAFTPKLFSLPFQVALQDFIVERNEGSDSVAMWTSKIQIQDYHQHISSDRTVWMNHPTWYQGWKIAQASWNPRDLRQSTLQVKREPLWITLLTWTGSALVVVGIATMFYGRTIQKTLRNFDQKLT</sequence>
<proteinExistence type="predicted"/>
<dbReference type="Proteomes" id="UP001235849">
    <property type="component" value="Unassembled WGS sequence"/>
</dbReference>
<comment type="caution">
    <text evidence="8">The sequence shown here is derived from an EMBL/GenBank/DDBJ whole genome shotgun (WGS) entry which is preliminary data.</text>
</comment>
<reference evidence="8 9" key="1">
    <citation type="submission" date="2023-01" db="EMBL/GenBank/DDBJ databases">
        <title>Novel diversity within Roseofilum (Cyanobacteria; Desertifilaceae) from marine benthic mats with descriptions of four novel species.</title>
        <authorList>
            <person name="Wang Y."/>
            <person name="Berthold D.E."/>
            <person name="Hu J."/>
            <person name="Lefler F.W."/>
            <person name="Laughinghouse H.D. IV."/>
        </authorList>
    </citation>
    <scope>NUCLEOTIDE SEQUENCE [LARGE SCALE GENOMIC DNA]</scope>
    <source>
        <strain evidence="8 9">BLCC-M114</strain>
    </source>
</reference>